<dbReference type="GO" id="GO:0071111">
    <property type="term" value="F:cyclic-guanylate-specific phosphodiesterase activity"/>
    <property type="evidence" value="ECO:0007669"/>
    <property type="project" value="InterPro"/>
</dbReference>
<evidence type="ECO:0000313" key="2">
    <source>
        <dbReference type="EMBL" id="ROP81169.1"/>
    </source>
</evidence>
<reference evidence="2 3" key="1">
    <citation type="submission" date="2018-11" db="EMBL/GenBank/DDBJ databases">
        <title>Genomic Encyclopedia of Type Strains, Phase IV (KMG-IV): sequencing the most valuable type-strain genomes for metagenomic binning, comparative biology and taxonomic classification.</title>
        <authorList>
            <person name="Goeker M."/>
        </authorList>
    </citation>
    <scope>NUCLEOTIDE SEQUENCE [LARGE SCALE GENOMIC DNA]</scope>
    <source>
        <strain evidence="2 3">DSM 5900</strain>
    </source>
</reference>
<dbReference type="SUPFAM" id="SSF141868">
    <property type="entry name" value="EAL domain-like"/>
    <property type="match status" value="1"/>
</dbReference>
<dbReference type="PROSITE" id="PS50883">
    <property type="entry name" value="EAL"/>
    <property type="match status" value="1"/>
</dbReference>
<dbReference type="InterPro" id="IPR001633">
    <property type="entry name" value="EAL_dom"/>
</dbReference>
<name>A0A3N1KQV1_9PROT</name>
<gene>
    <name evidence="2" type="ORF">EDC65_5024</name>
</gene>
<dbReference type="AlphaFoldDB" id="A0A3N1KQV1"/>
<sequence>MRCVECERIREIVRDHNRVFLSFPTAFTYEKAMAGIGEAAQAYSSGPGPRCITFQATPDELRLICARLSRQLSSEERHHSRALVLPADDEPTLGQYLGTLSVDQLVAVVDGLRLVELIESDRLFSALQPIFRADRTMFGHEALLRGRELDGTIIPAGPLFAAAAQTELLFTVDLIARRLALETAARTGNGVIFVNFDPASIYDPTYCLAETVAFVREIGLKPHDVIFEVTESGEVRDRDHLRRILRFYRDAGFRVALDDVGAGFAGLNMLLEVQPDVIKIDMELIRGIDRDRYRQSVVGHLIGIARDVGAMSVAEGIETEAEMDWVVNAGVDLLQGFYLGRPYIPEPVHRA</sequence>
<dbReference type="InterPro" id="IPR050706">
    <property type="entry name" value="Cyclic-di-GMP_PDE-like"/>
</dbReference>
<proteinExistence type="predicted"/>
<dbReference type="CDD" id="cd01948">
    <property type="entry name" value="EAL"/>
    <property type="match status" value="1"/>
</dbReference>
<accession>A0A3N1KQV1</accession>
<evidence type="ECO:0000313" key="3">
    <source>
        <dbReference type="Proteomes" id="UP000278222"/>
    </source>
</evidence>
<dbReference type="Pfam" id="PF00563">
    <property type="entry name" value="EAL"/>
    <property type="match status" value="1"/>
</dbReference>
<feature type="domain" description="EAL" evidence="1">
    <location>
        <begin position="107"/>
        <end position="351"/>
    </location>
</feature>
<dbReference type="Proteomes" id="UP000278222">
    <property type="component" value="Unassembled WGS sequence"/>
</dbReference>
<dbReference type="SMART" id="SM00052">
    <property type="entry name" value="EAL"/>
    <property type="match status" value="1"/>
</dbReference>
<dbReference type="InterPro" id="IPR035919">
    <property type="entry name" value="EAL_sf"/>
</dbReference>
<dbReference type="PANTHER" id="PTHR33121:SF15">
    <property type="entry name" value="BLUE LIGHT- AND TEMPERATURE-REGULATED ANTIREPRESSOR BLUF"/>
    <property type="match status" value="1"/>
</dbReference>
<dbReference type="PANTHER" id="PTHR33121">
    <property type="entry name" value="CYCLIC DI-GMP PHOSPHODIESTERASE PDEF"/>
    <property type="match status" value="1"/>
</dbReference>
<dbReference type="Gene3D" id="3.20.20.450">
    <property type="entry name" value="EAL domain"/>
    <property type="match status" value="1"/>
</dbReference>
<organism evidence="2 3">
    <name type="scientific">Stella humosa</name>
    <dbReference type="NCBI Taxonomy" id="94"/>
    <lineage>
        <taxon>Bacteria</taxon>
        <taxon>Pseudomonadati</taxon>
        <taxon>Pseudomonadota</taxon>
        <taxon>Alphaproteobacteria</taxon>
        <taxon>Rhodospirillales</taxon>
        <taxon>Stellaceae</taxon>
        <taxon>Stella</taxon>
    </lineage>
</organism>
<dbReference type="EMBL" id="RJKX01000018">
    <property type="protein sequence ID" value="ROP81169.1"/>
    <property type="molecule type" value="Genomic_DNA"/>
</dbReference>
<evidence type="ECO:0000259" key="1">
    <source>
        <dbReference type="PROSITE" id="PS50883"/>
    </source>
</evidence>
<keyword evidence="3" id="KW-1185">Reference proteome</keyword>
<protein>
    <submittedName>
        <fullName evidence="2">EAL domain-containing protein (Putative c-di-GMP-specific phosphodiesterase class I)</fullName>
    </submittedName>
</protein>
<comment type="caution">
    <text evidence="2">The sequence shown here is derived from an EMBL/GenBank/DDBJ whole genome shotgun (WGS) entry which is preliminary data.</text>
</comment>